<dbReference type="GO" id="GO:0006749">
    <property type="term" value="P:glutathione metabolic process"/>
    <property type="evidence" value="ECO:0007669"/>
    <property type="project" value="InterPro"/>
</dbReference>
<dbReference type="Proteomes" id="UP000198531">
    <property type="component" value="Unassembled WGS sequence"/>
</dbReference>
<dbReference type="Pfam" id="PF00581">
    <property type="entry name" value="Rhodanese"/>
    <property type="match status" value="1"/>
</dbReference>
<dbReference type="InterPro" id="IPR036873">
    <property type="entry name" value="Rhodanese-like_dom_sf"/>
</dbReference>
<dbReference type="SUPFAM" id="SSF52821">
    <property type="entry name" value="Rhodanese/Cell cycle control phosphatase"/>
    <property type="match status" value="1"/>
</dbReference>
<keyword evidence="4" id="KW-1185">Reference proteome</keyword>
<dbReference type="InterPro" id="IPR001763">
    <property type="entry name" value="Rhodanese-like_dom"/>
</dbReference>
<dbReference type="SMART" id="SM00849">
    <property type="entry name" value="Lactamase_B"/>
    <property type="match status" value="1"/>
</dbReference>
<proteinExistence type="predicted"/>
<gene>
    <name evidence="3" type="ORF">SAMN04487947_1767</name>
</gene>
<dbReference type="GO" id="GO:0070813">
    <property type="term" value="P:hydrogen sulfide metabolic process"/>
    <property type="evidence" value="ECO:0007669"/>
    <property type="project" value="TreeGrafter"/>
</dbReference>
<evidence type="ECO:0000256" key="1">
    <source>
        <dbReference type="ARBA" id="ARBA00022723"/>
    </source>
</evidence>
<protein>
    <submittedName>
        <fullName evidence="3">Glyoxylase, beta-lactamase superfamily II</fullName>
    </submittedName>
</protein>
<dbReference type="PANTHER" id="PTHR43084">
    <property type="entry name" value="PERSULFIDE DIOXYGENASE ETHE1"/>
    <property type="match status" value="1"/>
</dbReference>
<keyword evidence="1" id="KW-0479">Metal-binding</keyword>
<evidence type="ECO:0000259" key="2">
    <source>
        <dbReference type="PROSITE" id="PS50206"/>
    </source>
</evidence>
<dbReference type="SUPFAM" id="SSF56281">
    <property type="entry name" value="Metallo-hydrolase/oxidoreductase"/>
    <property type="match status" value="1"/>
</dbReference>
<evidence type="ECO:0000313" key="3">
    <source>
        <dbReference type="EMBL" id="SFR46709.1"/>
    </source>
</evidence>
<dbReference type="InterPro" id="IPR051682">
    <property type="entry name" value="Mito_Persulfide_Diox"/>
</dbReference>
<sequence length="391" mass="41870">MSLPDLPDLDVEVPAISAESLKARLDAGEELVLLDTRPPEKHEEWRIDAPTATHVNRSYTEYLDAELTDELVAGLPEDEEFVVLCAVAHTSEFVAGKLRQAGYDAVVLEDGMEGWAGLYEYAELDTDFDGTVGQYHRPSSGCLAYLVVSGDEAAVVDPLRAFTDRYVADAREYGASIEYVVDTHVHADHVSGLRELAAATGAKTVLSAAAAARGVAYDADVLVEDGDELTVGDAALEAMATPGHTSGMTSVRVGDVLLTGDGLFTDSVARPDLEEGEAGARDAARTLYETLQERIRPLPDDTRIAPAHTSGGAAAHEDGTYTASLGELTARMDALRYDREAFVDYVLSDMPPRPANYEEIIETNLGRTDVDDDEAFTLELGPNNCAAGTAD</sequence>
<dbReference type="GO" id="GO:0046872">
    <property type="term" value="F:metal ion binding"/>
    <property type="evidence" value="ECO:0007669"/>
    <property type="project" value="UniProtKB-KW"/>
</dbReference>
<dbReference type="InterPro" id="IPR001279">
    <property type="entry name" value="Metallo-B-lactamas"/>
</dbReference>
<dbReference type="Gene3D" id="3.60.15.10">
    <property type="entry name" value="Ribonuclease Z/Hydroxyacylglutathione hydrolase-like"/>
    <property type="match status" value="1"/>
</dbReference>
<dbReference type="InterPro" id="IPR044528">
    <property type="entry name" value="POD-like_MBL-fold"/>
</dbReference>
<evidence type="ECO:0000313" key="4">
    <source>
        <dbReference type="Proteomes" id="UP000198531"/>
    </source>
</evidence>
<dbReference type="STRING" id="553469.SAMN04487947_1767"/>
<dbReference type="PANTHER" id="PTHR43084:SF1">
    <property type="entry name" value="PERSULFIDE DIOXYGENASE ETHE1, MITOCHONDRIAL"/>
    <property type="match status" value="1"/>
</dbReference>
<dbReference type="Gene3D" id="3.40.250.10">
    <property type="entry name" value="Rhodanese-like domain"/>
    <property type="match status" value="1"/>
</dbReference>
<dbReference type="AlphaFoldDB" id="A0A1I6GXA7"/>
<dbReference type="InterPro" id="IPR036866">
    <property type="entry name" value="RibonucZ/Hydroxyglut_hydro"/>
</dbReference>
<feature type="domain" description="Rhodanese" evidence="2">
    <location>
        <begin position="27"/>
        <end position="124"/>
    </location>
</feature>
<dbReference type="Pfam" id="PF00753">
    <property type="entry name" value="Lactamase_B"/>
    <property type="match status" value="1"/>
</dbReference>
<dbReference type="SMART" id="SM00450">
    <property type="entry name" value="RHOD"/>
    <property type="match status" value="1"/>
</dbReference>
<dbReference type="GO" id="GO:0050313">
    <property type="term" value="F:sulfur dioxygenase activity"/>
    <property type="evidence" value="ECO:0007669"/>
    <property type="project" value="InterPro"/>
</dbReference>
<organism evidence="3 4">
    <name type="scientific">Halogeometricum rufum</name>
    <dbReference type="NCBI Taxonomy" id="553469"/>
    <lineage>
        <taxon>Archaea</taxon>
        <taxon>Methanobacteriati</taxon>
        <taxon>Methanobacteriota</taxon>
        <taxon>Stenosarchaea group</taxon>
        <taxon>Halobacteria</taxon>
        <taxon>Halobacteriales</taxon>
        <taxon>Haloferacaceae</taxon>
        <taxon>Halogeometricum</taxon>
    </lineage>
</organism>
<reference evidence="4" key="1">
    <citation type="submission" date="2016-10" db="EMBL/GenBank/DDBJ databases">
        <authorList>
            <person name="Varghese N."/>
            <person name="Submissions S."/>
        </authorList>
    </citation>
    <scope>NUCLEOTIDE SEQUENCE [LARGE SCALE GENOMIC DNA]</scope>
    <source>
        <strain evidence="4">CGMCC 1.7736</strain>
    </source>
</reference>
<dbReference type="EMBL" id="FOYT01000001">
    <property type="protein sequence ID" value="SFR46709.1"/>
    <property type="molecule type" value="Genomic_DNA"/>
</dbReference>
<dbReference type="RefSeq" id="WP_089806511.1">
    <property type="nucleotide sequence ID" value="NZ_FOYT01000001.1"/>
</dbReference>
<name>A0A1I6GXA7_9EURY</name>
<dbReference type="PROSITE" id="PS50206">
    <property type="entry name" value="RHODANESE_3"/>
    <property type="match status" value="1"/>
</dbReference>
<dbReference type="OrthoDB" id="9180at2157"/>
<accession>A0A1I6GXA7</accession>
<dbReference type="CDD" id="cd07724">
    <property type="entry name" value="POD-like_MBL-fold"/>
    <property type="match status" value="1"/>
</dbReference>